<gene>
    <name evidence="5" type="ORF">ACFPRH_18345</name>
</gene>
<evidence type="ECO:0000313" key="5">
    <source>
        <dbReference type="EMBL" id="MFC5153697.1"/>
    </source>
</evidence>
<comment type="caution">
    <text evidence="5">The sequence shown here is derived from an EMBL/GenBank/DDBJ whole genome shotgun (WGS) entry which is preliminary data.</text>
</comment>
<evidence type="ECO:0000256" key="2">
    <source>
        <dbReference type="ARBA" id="ARBA00022963"/>
    </source>
</evidence>
<dbReference type="PANTHER" id="PTHR10272:SF0">
    <property type="entry name" value="PLATELET-ACTIVATING FACTOR ACETYLHYDROLASE"/>
    <property type="match status" value="1"/>
</dbReference>
<dbReference type="PANTHER" id="PTHR10272">
    <property type="entry name" value="PLATELET-ACTIVATING FACTOR ACETYLHYDROLASE"/>
    <property type="match status" value="1"/>
</dbReference>
<dbReference type="GO" id="GO:0016787">
    <property type="term" value="F:hydrolase activity"/>
    <property type="evidence" value="ECO:0007669"/>
    <property type="project" value="UniProtKB-KW"/>
</dbReference>
<evidence type="ECO:0000256" key="3">
    <source>
        <dbReference type="ARBA" id="ARBA00023098"/>
    </source>
</evidence>
<keyword evidence="6" id="KW-1185">Reference proteome</keyword>
<sequence>MIRIRRGVVAALLALTLPLPLMGAAVADTGTPRAAAAGRLELPRPSGAYPVGMETLRLRDANRTDHWVPEAGARELMVSLHYPGRRGTGKPAARPYMTVAEARELLGRTSTGELIPVGNEERLGAVRTHAREGVRPARGKFPLVVLSPGFGLSRMTLTLLAEELASEGHVVASVDHAHESEATEFPGKGVLPCTACRVTEAGEVSHAAVPEGRAKDVSFVLDQLTGRKRAAWRHSGMIDARKIGMAGHSIGGNSAAHTMATDRRVRAGINMDGTFFTPVPEGGLGGRPFMMLGAAESVPGSPDVSWDRDWRRFDGWKRWITPTGSHHFTFVDAPYLADQVEGAPQYPGVPSGKRSAEITRDYVSAFFAQHLKGVPQPLLDGPSPQHPEVVFHRP</sequence>
<keyword evidence="4" id="KW-0732">Signal</keyword>
<keyword evidence="1 5" id="KW-0378">Hydrolase</keyword>
<evidence type="ECO:0000256" key="1">
    <source>
        <dbReference type="ARBA" id="ARBA00022801"/>
    </source>
</evidence>
<feature type="chain" id="PRO_5047107218" evidence="4">
    <location>
        <begin position="28"/>
        <end position="394"/>
    </location>
</feature>
<keyword evidence="3" id="KW-0443">Lipid metabolism</keyword>
<keyword evidence="2" id="KW-0442">Lipid degradation</keyword>
<dbReference type="EMBL" id="JBHSKP010000011">
    <property type="protein sequence ID" value="MFC5153697.1"/>
    <property type="molecule type" value="Genomic_DNA"/>
</dbReference>
<evidence type="ECO:0000313" key="6">
    <source>
        <dbReference type="Proteomes" id="UP001596160"/>
    </source>
</evidence>
<name>A0ABW0AJH0_9ACTN</name>
<protein>
    <submittedName>
        <fullName evidence="5">Alpha/beta hydrolase family protein</fullName>
    </submittedName>
</protein>
<accession>A0ABW0AJH0</accession>
<proteinExistence type="predicted"/>
<dbReference type="Proteomes" id="UP001596160">
    <property type="component" value="Unassembled WGS sequence"/>
</dbReference>
<dbReference type="RefSeq" id="WP_344472019.1">
    <property type="nucleotide sequence ID" value="NZ_BAAASB010000001.1"/>
</dbReference>
<reference evidence="6" key="1">
    <citation type="journal article" date="2019" name="Int. J. Syst. Evol. Microbiol.">
        <title>The Global Catalogue of Microorganisms (GCM) 10K type strain sequencing project: providing services to taxonomists for standard genome sequencing and annotation.</title>
        <authorList>
            <consortium name="The Broad Institute Genomics Platform"/>
            <consortium name="The Broad Institute Genome Sequencing Center for Infectious Disease"/>
            <person name="Wu L."/>
            <person name="Ma J."/>
        </authorList>
    </citation>
    <scope>NUCLEOTIDE SEQUENCE [LARGE SCALE GENOMIC DNA]</scope>
    <source>
        <strain evidence="6">PCU 266</strain>
    </source>
</reference>
<feature type="signal peptide" evidence="4">
    <location>
        <begin position="1"/>
        <end position="27"/>
    </location>
</feature>
<dbReference type="Pfam" id="PF03403">
    <property type="entry name" value="PAF-AH_p_II"/>
    <property type="match status" value="1"/>
</dbReference>
<dbReference type="SUPFAM" id="SSF53474">
    <property type="entry name" value="alpha/beta-Hydrolases"/>
    <property type="match status" value="1"/>
</dbReference>
<dbReference type="InterPro" id="IPR029058">
    <property type="entry name" value="AB_hydrolase_fold"/>
</dbReference>
<dbReference type="Gene3D" id="3.40.50.1820">
    <property type="entry name" value="alpha/beta hydrolase"/>
    <property type="match status" value="1"/>
</dbReference>
<organism evidence="5 6">
    <name type="scientific">Streptomyces amakusaensis</name>
    <dbReference type="NCBI Taxonomy" id="67271"/>
    <lineage>
        <taxon>Bacteria</taxon>
        <taxon>Bacillati</taxon>
        <taxon>Actinomycetota</taxon>
        <taxon>Actinomycetes</taxon>
        <taxon>Kitasatosporales</taxon>
        <taxon>Streptomycetaceae</taxon>
        <taxon>Streptomyces</taxon>
    </lineage>
</organism>
<evidence type="ECO:0000256" key="4">
    <source>
        <dbReference type="SAM" id="SignalP"/>
    </source>
</evidence>